<dbReference type="EMBL" id="JBHMAG010000002">
    <property type="protein sequence ID" value="MFB9750166.1"/>
    <property type="molecule type" value="Genomic_DNA"/>
</dbReference>
<dbReference type="Gene3D" id="3.40.630.20">
    <property type="entry name" value="Peptidase C15, pyroglutamyl peptidase I-like"/>
    <property type="match status" value="1"/>
</dbReference>
<evidence type="ECO:0000256" key="5">
    <source>
        <dbReference type="ARBA" id="ARBA00022807"/>
    </source>
</evidence>
<keyword evidence="3 6" id="KW-0645">Protease</keyword>
<dbReference type="InterPro" id="IPR016125">
    <property type="entry name" value="Peptidase_C15-like"/>
</dbReference>
<dbReference type="InterPro" id="IPR000816">
    <property type="entry name" value="Peptidase_C15"/>
</dbReference>
<dbReference type="InterPro" id="IPR029762">
    <property type="entry name" value="PGP-I_bact-type"/>
</dbReference>
<evidence type="ECO:0000256" key="6">
    <source>
        <dbReference type="HAMAP-Rule" id="MF_00417"/>
    </source>
</evidence>
<dbReference type="HAMAP" id="MF_00417">
    <property type="entry name" value="Pyrrolid_peptidase"/>
    <property type="match status" value="1"/>
</dbReference>
<dbReference type="PROSITE" id="PS01334">
    <property type="entry name" value="PYRASE_CYS"/>
    <property type="match status" value="1"/>
</dbReference>
<gene>
    <name evidence="6 8" type="primary">pcp</name>
    <name evidence="8" type="ORF">ACFFNY_01150</name>
</gene>
<organism evidence="8 9">
    <name type="scientific">Paenibacillus hodogayensis</name>
    <dbReference type="NCBI Taxonomy" id="279208"/>
    <lineage>
        <taxon>Bacteria</taxon>
        <taxon>Bacillati</taxon>
        <taxon>Bacillota</taxon>
        <taxon>Bacilli</taxon>
        <taxon>Bacillales</taxon>
        <taxon>Paenibacillaceae</taxon>
        <taxon>Paenibacillus</taxon>
    </lineage>
</organism>
<dbReference type="CDD" id="cd00501">
    <property type="entry name" value="Peptidase_C15"/>
    <property type="match status" value="1"/>
</dbReference>
<comment type="caution">
    <text evidence="8">The sequence shown here is derived from an EMBL/GenBank/DDBJ whole genome shotgun (WGS) entry which is preliminary data.</text>
</comment>
<name>A0ABV5VPG4_9BACL</name>
<feature type="active site" evidence="6">
    <location>
        <position position="167"/>
    </location>
</feature>
<comment type="similarity">
    <text evidence="1 6">Belongs to the peptidase C15 family.</text>
</comment>
<dbReference type="InterPro" id="IPR033694">
    <property type="entry name" value="PGPEP1_Cys_AS"/>
</dbReference>
<dbReference type="RefSeq" id="WP_344916771.1">
    <property type="nucleotide sequence ID" value="NZ_BAAAYO010000021.1"/>
</dbReference>
<feature type="active site" evidence="6">
    <location>
        <position position="80"/>
    </location>
</feature>
<evidence type="ECO:0000313" key="8">
    <source>
        <dbReference type="EMBL" id="MFB9750166.1"/>
    </source>
</evidence>
<comment type="function">
    <text evidence="6">Removes 5-oxoproline from various penultimate amino acid residues except L-proline.</text>
</comment>
<dbReference type="SUPFAM" id="SSF53182">
    <property type="entry name" value="Pyrrolidone carboxyl peptidase (pyroglutamate aminopeptidase)"/>
    <property type="match status" value="1"/>
</dbReference>
<evidence type="ECO:0000313" key="9">
    <source>
        <dbReference type="Proteomes" id="UP001589619"/>
    </source>
</evidence>
<comment type="subunit">
    <text evidence="6">Homotetramer.</text>
</comment>
<evidence type="ECO:0000256" key="1">
    <source>
        <dbReference type="ARBA" id="ARBA00006641"/>
    </source>
</evidence>
<sequence length="215" mass="23194">MSKVLVTGFEPFGGDRTNAAWEAVKRLSDFKPIGAEITVMQIPTVFGRSVEALKQAIRDHRPDVVICIGQASGRKEITPERVAINIDDARIPDNDGQSPIDEPIVPEGPAAYWSTLPIKAVVREMRASGIAAAVSNSAGTFVCNHVFYGLAHLIATECPRMRGGFIHVPLIPEQAEAGRDLPNMPLESIVRGLAIAIETTVNVERDIAETGGREC</sequence>
<keyword evidence="5 6" id="KW-0788">Thiol protease</keyword>
<protein>
    <recommendedName>
        <fullName evidence="6">Pyrrolidone-carboxylate peptidase</fullName>
        <ecNumber evidence="6">3.4.19.3</ecNumber>
    </recommendedName>
    <alternativeName>
        <fullName evidence="6">5-oxoprolyl-peptidase</fullName>
    </alternativeName>
    <alternativeName>
        <fullName evidence="6">Pyroglutamyl-peptidase I</fullName>
        <shortName evidence="6">PGP-I</shortName>
        <shortName evidence="6">Pyrase</shortName>
    </alternativeName>
</protein>
<comment type="catalytic activity">
    <reaction evidence="6 7">
        <text>Release of an N-terminal pyroglutamyl group from a polypeptide, the second amino acid generally not being Pro.</text>
        <dbReference type="EC" id="3.4.19.3"/>
    </reaction>
</comment>
<dbReference type="PRINTS" id="PR00706">
    <property type="entry name" value="PYROGLUPTASE"/>
</dbReference>
<dbReference type="NCBIfam" id="NF009676">
    <property type="entry name" value="PRK13197.1"/>
    <property type="match status" value="1"/>
</dbReference>
<evidence type="ECO:0000256" key="7">
    <source>
        <dbReference type="PROSITE-ProRule" id="PRU10077"/>
    </source>
</evidence>
<proteinExistence type="inferred from homology"/>
<keyword evidence="2 6" id="KW-0963">Cytoplasm</keyword>
<dbReference type="PANTHER" id="PTHR23402:SF1">
    <property type="entry name" value="PYROGLUTAMYL-PEPTIDASE I"/>
    <property type="match status" value="1"/>
</dbReference>
<dbReference type="PANTHER" id="PTHR23402">
    <property type="entry name" value="PROTEASE FAMILY C15 PYROGLUTAMYL-PEPTIDASE I-RELATED"/>
    <property type="match status" value="1"/>
</dbReference>
<evidence type="ECO:0000256" key="4">
    <source>
        <dbReference type="ARBA" id="ARBA00022801"/>
    </source>
</evidence>
<feature type="active site" evidence="6 7">
    <location>
        <position position="143"/>
    </location>
</feature>
<dbReference type="NCBIfam" id="TIGR00504">
    <property type="entry name" value="pyro_pdase"/>
    <property type="match status" value="1"/>
</dbReference>
<dbReference type="Pfam" id="PF01470">
    <property type="entry name" value="Peptidase_C15"/>
    <property type="match status" value="1"/>
</dbReference>
<dbReference type="InterPro" id="IPR036440">
    <property type="entry name" value="Peptidase_C15-like_sf"/>
</dbReference>
<dbReference type="PIRSF" id="PIRSF015592">
    <property type="entry name" value="Prld-crbxl_pptds"/>
    <property type="match status" value="1"/>
</dbReference>
<dbReference type="GO" id="GO:0016920">
    <property type="term" value="F:pyroglutamyl-peptidase activity"/>
    <property type="evidence" value="ECO:0007669"/>
    <property type="project" value="UniProtKB-EC"/>
</dbReference>
<dbReference type="Proteomes" id="UP001589619">
    <property type="component" value="Unassembled WGS sequence"/>
</dbReference>
<keyword evidence="4 6" id="KW-0378">Hydrolase</keyword>
<evidence type="ECO:0000256" key="2">
    <source>
        <dbReference type="ARBA" id="ARBA00022490"/>
    </source>
</evidence>
<accession>A0ABV5VPG4</accession>
<evidence type="ECO:0000256" key="3">
    <source>
        <dbReference type="ARBA" id="ARBA00022670"/>
    </source>
</evidence>
<comment type="subcellular location">
    <subcellularLocation>
        <location evidence="6">Cytoplasm</location>
    </subcellularLocation>
</comment>
<keyword evidence="9" id="KW-1185">Reference proteome</keyword>
<reference evidence="8 9" key="1">
    <citation type="submission" date="2024-09" db="EMBL/GenBank/DDBJ databases">
        <authorList>
            <person name="Sun Q."/>
            <person name="Mori K."/>
        </authorList>
    </citation>
    <scope>NUCLEOTIDE SEQUENCE [LARGE SCALE GENOMIC DNA]</scope>
    <source>
        <strain evidence="8 9">JCM 12520</strain>
    </source>
</reference>
<dbReference type="EC" id="3.4.19.3" evidence="6"/>